<protein>
    <submittedName>
        <fullName evidence="1">12295_t:CDS:1</fullName>
    </submittedName>
</protein>
<name>A0ACA9PVX8_9GLOM</name>
<sequence>KSNTELDLKIEDKKKANNEELKKDITEELVYKLKKILLVISVLINTKIVVNTQKLSKGDKQKEIS</sequence>
<dbReference type="EMBL" id="CAJVPU010034574">
    <property type="protein sequence ID" value="CAG8725630.1"/>
    <property type="molecule type" value="Genomic_DNA"/>
</dbReference>
<dbReference type="Proteomes" id="UP000789702">
    <property type="component" value="Unassembled WGS sequence"/>
</dbReference>
<keyword evidence="2" id="KW-1185">Reference proteome</keyword>
<feature type="non-terminal residue" evidence="1">
    <location>
        <position position="1"/>
    </location>
</feature>
<organism evidence="1 2">
    <name type="scientific">Dentiscutata heterogama</name>
    <dbReference type="NCBI Taxonomy" id="1316150"/>
    <lineage>
        <taxon>Eukaryota</taxon>
        <taxon>Fungi</taxon>
        <taxon>Fungi incertae sedis</taxon>
        <taxon>Mucoromycota</taxon>
        <taxon>Glomeromycotina</taxon>
        <taxon>Glomeromycetes</taxon>
        <taxon>Diversisporales</taxon>
        <taxon>Gigasporaceae</taxon>
        <taxon>Dentiscutata</taxon>
    </lineage>
</organism>
<comment type="caution">
    <text evidence="1">The sequence shown here is derived from an EMBL/GenBank/DDBJ whole genome shotgun (WGS) entry which is preliminary data.</text>
</comment>
<accession>A0ACA9PVX8</accession>
<evidence type="ECO:0000313" key="2">
    <source>
        <dbReference type="Proteomes" id="UP000789702"/>
    </source>
</evidence>
<gene>
    <name evidence="1" type="ORF">DHETER_LOCUS13108</name>
</gene>
<evidence type="ECO:0000313" key="1">
    <source>
        <dbReference type="EMBL" id="CAG8725630.1"/>
    </source>
</evidence>
<proteinExistence type="predicted"/>
<feature type="non-terminal residue" evidence="1">
    <location>
        <position position="65"/>
    </location>
</feature>
<reference evidence="1" key="1">
    <citation type="submission" date="2021-06" db="EMBL/GenBank/DDBJ databases">
        <authorList>
            <person name="Kallberg Y."/>
            <person name="Tangrot J."/>
            <person name="Rosling A."/>
        </authorList>
    </citation>
    <scope>NUCLEOTIDE SEQUENCE</scope>
    <source>
        <strain evidence="1">IL203A</strain>
    </source>
</reference>